<evidence type="ECO:0000313" key="1">
    <source>
        <dbReference type="EMBL" id="PWB69070.1"/>
    </source>
</evidence>
<gene>
    <name evidence="1" type="ORF">C3F09_10720</name>
</gene>
<comment type="caution">
    <text evidence="1">The sequence shown here is derived from an EMBL/GenBank/DDBJ whole genome shotgun (WGS) entry which is preliminary data.</text>
</comment>
<accession>A0A855WZF7</accession>
<proteinExistence type="predicted"/>
<sequence length="503" mass="56461">MAGLSVPETPAEPVGNDILAMINERIKPLSPVTESGVYVRSMFIVSDQVNSYGGRFPAEEFPRLVELLIDSPVLIGHRKDTLPIGRTFHADTVERNGRLWIKSSFYWLRNGDEAERLREQIDGGIYKECSIGFTFLLPECSLCGEDIRRCRHLPLETYIVNGGDQRCHFNYRQVQKVLETSLVYRGATPDTSMTKDLAIAKEIDDRIEVFETLSRPDDLIERETYTLVPSYDGIDISFRITDKGTLAWRHDGRRIDLKIFGRLKAAGDGGETVFHGRLVGLRGKERCTRAALERFLHSESGPVSRVVLFVYPASAGAQVTAHGDTRHRVQPIRFRQIPRSEIDSAARLLATRRGVEILCPTEQPDNIRTYLYCPKPTEQSCPTNNERPAFVISGERALLSEGAEAGRTFLIARFNLESFMRGRRFVADLSQRANSSFPGQLADLFEDIPTRIHAEGSAVVIDTDDNGLGTVVIRPSILNGRKRYLSYRVPRVAIPGGSRCHAR</sequence>
<organism evidence="1 2">
    <name type="scientific">candidate division GN15 bacterium</name>
    <dbReference type="NCBI Taxonomy" id="2072418"/>
    <lineage>
        <taxon>Bacteria</taxon>
        <taxon>candidate division GN15</taxon>
    </lineage>
</organism>
<dbReference type="EMBL" id="PQAP01000180">
    <property type="protein sequence ID" value="PWB69070.1"/>
    <property type="molecule type" value="Genomic_DNA"/>
</dbReference>
<name>A0A855WZF7_9BACT</name>
<dbReference type="AlphaFoldDB" id="A0A855WZF7"/>
<reference evidence="1 2" key="1">
    <citation type="journal article" date="2018" name="ISME J.">
        <title>A methanotrophic archaeon couples anaerobic oxidation of methane to Fe(III) reduction.</title>
        <authorList>
            <person name="Cai C."/>
            <person name="Leu A.O."/>
            <person name="Xie G.J."/>
            <person name="Guo J."/>
            <person name="Feng Y."/>
            <person name="Zhao J.X."/>
            <person name="Tyson G.W."/>
            <person name="Yuan Z."/>
            <person name="Hu S."/>
        </authorList>
    </citation>
    <scope>NUCLEOTIDE SEQUENCE [LARGE SCALE GENOMIC DNA]</scope>
    <source>
        <strain evidence="1">FeB_12</strain>
    </source>
</reference>
<protein>
    <submittedName>
        <fullName evidence="1">Uncharacterized protein</fullName>
    </submittedName>
</protein>
<dbReference type="Proteomes" id="UP000250918">
    <property type="component" value="Unassembled WGS sequence"/>
</dbReference>
<evidence type="ECO:0000313" key="2">
    <source>
        <dbReference type="Proteomes" id="UP000250918"/>
    </source>
</evidence>